<sequence length="61" mass="6904">MAREDPYDKPLDPEDVKRCLQKVRQNQAAKSQGEDQTSPDASSPTVPSNTKRPEKEKCLNF</sequence>
<accession>A8XN97</accession>
<dbReference type="WormBase" id="CBG16019">
    <property type="protein sequence ID" value="CBP49690"/>
    <property type="gene ID" value="WBGene00036099"/>
</dbReference>
<reference evidence="2 3" key="1">
    <citation type="journal article" date="2003" name="PLoS Biol.">
        <title>The genome sequence of Caenorhabditis briggsae: a platform for comparative genomics.</title>
        <authorList>
            <person name="Stein L.D."/>
            <person name="Bao Z."/>
            <person name="Blasiar D."/>
            <person name="Blumenthal T."/>
            <person name="Brent M.R."/>
            <person name="Chen N."/>
            <person name="Chinwalla A."/>
            <person name="Clarke L."/>
            <person name="Clee C."/>
            <person name="Coghlan A."/>
            <person name="Coulson A."/>
            <person name="D'Eustachio P."/>
            <person name="Fitch D.H."/>
            <person name="Fulton L.A."/>
            <person name="Fulton R.E."/>
            <person name="Griffiths-Jones S."/>
            <person name="Harris T.W."/>
            <person name="Hillier L.W."/>
            <person name="Kamath R."/>
            <person name="Kuwabara P.E."/>
            <person name="Mardis E.R."/>
            <person name="Marra M.A."/>
            <person name="Miner T.L."/>
            <person name="Minx P."/>
            <person name="Mullikin J.C."/>
            <person name="Plumb R.W."/>
            <person name="Rogers J."/>
            <person name="Schein J.E."/>
            <person name="Sohrmann M."/>
            <person name="Spieth J."/>
            <person name="Stajich J.E."/>
            <person name="Wei C."/>
            <person name="Willey D."/>
            <person name="Wilson R.K."/>
            <person name="Durbin R."/>
            <person name="Waterston R.H."/>
        </authorList>
    </citation>
    <scope>NUCLEOTIDE SEQUENCE [LARGE SCALE GENOMIC DNA]</scope>
    <source>
        <strain evidence="2 3">AF16</strain>
    </source>
</reference>
<reference evidence="2 3" key="2">
    <citation type="journal article" date="2011" name="PLoS Genet.">
        <title>Caenorhabditis briggsae recombinant inbred line genotypes reveal inter-strain incompatibility and the evolution of recombination.</title>
        <authorList>
            <person name="Ross J.A."/>
            <person name="Koboldt D.C."/>
            <person name="Staisch J.E."/>
            <person name="Chamberlin H.M."/>
            <person name="Gupta B.P."/>
            <person name="Miller R.D."/>
            <person name="Baird S.E."/>
            <person name="Haag E.S."/>
        </authorList>
    </citation>
    <scope>NUCLEOTIDE SEQUENCE [LARGE SCALE GENOMIC DNA]</scope>
    <source>
        <strain evidence="2 3">AF16</strain>
    </source>
</reference>
<dbReference type="EMBL" id="HE600910">
    <property type="protein sequence ID" value="CAP34328.2"/>
    <property type="molecule type" value="Genomic_DNA"/>
</dbReference>
<dbReference type="CTD" id="68916544"/>
<dbReference type="GeneID" id="68916544"/>
<evidence type="ECO:0000313" key="3">
    <source>
        <dbReference type="Proteomes" id="UP000008549"/>
    </source>
</evidence>
<organism evidence="2 3">
    <name type="scientific">Caenorhabditis briggsae</name>
    <dbReference type="NCBI Taxonomy" id="6238"/>
    <lineage>
        <taxon>Eukaryota</taxon>
        <taxon>Metazoa</taxon>
        <taxon>Ecdysozoa</taxon>
        <taxon>Nematoda</taxon>
        <taxon>Chromadorea</taxon>
        <taxon>Rhabditida</taxon>
        <taxon>Rhabditina</taxon>
        <taxon>Rhabditomorpha</taxon>
        <taxon>Rhabditoidea</taxon>
        <taxon>Rhabditidae</taxon>
        <taxon>Peloderinae</taxon>
        <taxon>Caenorhabditis</taxon>
    </lineage>
</organism>
<feature type="compositionally biased region" description="Polar residues" evidence="1">
    <location>
        <begin position="23"/>
        <end position="50"/>
    </location>
</feature>
<gene>
    <name evidence="2 4" type="ORF">CBG16019</name>
    <name evidence="2" type="ORF">CBG_16019</name>
</gene>
<evidence type="ECO:0000256" key="1">
    <source>
        <dbReference type="SAM" id="MobiDB-lite"/>
    </source>
</evidence>
<feature type="region of interest" description="Disordered" evidence="1">
    <location>
        <begin position="1"/>
        <end position="61"/>
    </location>
</feature>
<keyword evidence="3" id="KW-1185">Reference proteome</keyword>
<dbReference type="Proteomes" id="UP000008549">
    <property type="component" value="Unassembled WGS sequence"/>
</dbReference>
<evidence type="ECO:0000313" key="4">
    <source>
        <dbReference type="WormBase" id="CBG16019"/>
    </source>
</evidence>
<dbReference type="KEGG" id="cbr:CBG_16019"/>
<dbReference type="InParanoid" id="A8XN97"/>
<name>A8XN97_CAEBR</name>
<feature type="compositionally biased region" description="Basic and acidic residues" evidence="1">
    <location>
        <begin position="1"/>
        <end position="18"/>
    </location>
</feature>
<dbReference type="RefSeq" id="XP_045095937.1">
    <property type="nucleotide sequence ID" value="XM_045243106.1"/>
</dbReference>
<proteinExistence type="predicted"/>
<dbReference type="HOGENOM" id="CLU_2924778_0_0_1"/>
<feature type="compositionally biased region" description="Basic and acidic residues" evidence="1">
    <location>
        <begin position="51"/>
        <end position="61"/>
    </location>
</feature>
<protein>
    <submittedName>
        <fullName evidence="2">Protein CBG16019</fullName>
    </submittedName>
</protein>
<dbReference type="AlphaFoldDB" id="A8XN97"/>
<dbReference type="eggNOG" id="ENOG502SYC7">
    <property type="taxonomic scope" value="Eukaryota"/>
</dbReference>
<evidence type="ECO:0000313" key="2">
    <source>
        <dbReference type="EMBL" id="CAP34328.2"/>
    </source>
</evidence>
<dbReference type="STRING" id="6238.A8XN97"/>